<dbReference type="HOGENOM" id="CLU_079607_0_0_5"/>
<gene>
    <name evidence="1" type="ordered locus">GLX_27690</name>
</gene>
<organism evidence="1 2">
    <name type="scientific">Komagataeibacter medellinensis (strain NBRC 3288 / BCRC 11682 / LMG 1693 / Kondo 51)</name>
    <name type="common">Gluconacetobacter medellinensis</name>
    <dbReference type="NCBI Taxonomy" id="634177"/>
    <lineage>
        <taxon>Bacteria</taxon>
        <taxon>Pseudomonadati</taxon>
        <taxon>Pseudomonadota</taxon>
        <taxon>Alphaproteobacteria</taxon>
        <taxon>Acetobacterales</taxon>
        <taxon>Acetobacteraceae</taxon>
        <taxon>Komagataeibacter</taxon>
    </lineage>
</organism>
<dbReference type="KEGG" id="gxy:GLX_27690"/>
<dbReference type="EMBL" id="AP012159">
    <property type="protein sequence ID" value="BAK85181.1"/>
    <property type="molecule type" value="Genomic_DNA"/>
</dbReference>
<name>G2I3L4_KOMMN</name>
<protein>
    <submittedName>
        <fullName evidence="1">Uncharacterized protein</fullName>
    </submittedName>
</protein>
<reference evidence="2" key="1">
    <citation type="journal article" date="2011" name="J. Bacteriol.">
        <title>Complete genome sequence of NBRC 3288, a unique cellulose-nonproducing strain of Gluconacetobacter xylinus isolated from vinegar.</title>
        <authorList>
            <person name="Ogino H."/>
            <person name="Azuma Y."/>
            <person name="Hosoyama A."/>
            <person name="Nakazawa H."/>
            <person name="Matsutani M."/>
            <person name="Hasegawa A."/>
            <person name="Otsuyama K."/>
            <person name="Matsushita K."/>
            <person name="Fujita N."/>
            <person name="Shirai M."/>
        </authorList>
    </citation>
    <scope>NUCLEOTIDE SEQUENCE [LARGE SCALE GENOMIC DNA]</scope>
    <source>
        <strain evidence="2">NBRC 3288 / BCRC 11682 / LMG 1693</strain>
    </source>
</reference>
<sequence>MIAARKCAVVLKTYAWDSFVHRQFRRLQSMFPDTDVFLSVDETNGFAGTIPHDRVLRTCNADMVTMGFANRFEKGSLIWWNADYTHYQVRARIPDYDYYLFVEYDACITGDGSRMLADMMADGADLVAHPIDSGPQWYWTRFHAALYPGTRLHASLNCISFFSARALDHLAGRRRAMSVANGAEITFWPLGEAFVASEVMAAGLSFLPLARYGDVSHYNWFPPVLETDLGRLPTGPAFIHPVLDRKRYIASLLRHTHFVRHYFMSGSALRRELARFPGEVSRVQLYRAAANRAKERLRLACGGT</sequence>
<dbReference type="AlphaFoldDB" id="G2I3L4"/>
<dbReference type="Proteomes" id="UP000009044">
    <property type="component" value="Chromosome"/>
</dbReference>
<evidence type="ECO:0000313" key="1">
    <source>
        <dbReference type="EMBL" id="BAK85181.1"/>
    </source>
</evidence>
<evidence type="ECO:0000313" key="2">
    <source>
        <dbReference type="Proteomes" id="UP000009044"/>
    </source>
</evidence>
<dbReference type="PATRIC" id="fig|634177.7.peg.3083"/>
<accession>G2I3L4</accession>
<proteinExistence type="predicted"/>